<protein>
    <recommendedName>
        <fullName evidence="4">Threonylcarbamoyl-AMP synthase</fullName>
        <ecNumber evidence="3">2.7.7.87</ecNumber>
    </recommendedName>
    <alternativeName>
        <fullName evidence="11">L-threonylcarbamoyladenylate synthase</fullName>
    </alternativeName>
</protein>
<evidence type="ECO:0000256" key="4">
    <source>
        <dbReference type="ARBA" id="ARBA00015492"/>
    </source>
</evidence>
<evidence type="ECO:0000256" key="9">
    <source>
        <dbReference type="ARBA" id="ARBA00022741"/>
    </source>
</evidence>
<evidence type="ECO:0000256" key="7">
    <source>
        <dbReference type="ARBA" id="ARBA00022694"/>
    </source>
</evidence>
<feature type="domain" description="Follistatin-like" evidence="14">
    <location>
        <begin position="490"/>
        <end position="511"/>
    </location>
</feature>
<dbReference type="EMBL" id="CP126213">
    <property type="protein sequence ID" value="WIA15042.1"/>
    <property type="molecule type" value="Genomic_DNA"/>
</dbReference>
<dbReference type="Gene3D" id="3.90.870.10">
    <property type="entry name" value="DHBP synthase"/>
    <property type="match status" value="1"/>
</dbReference>
<dbReference type="Gene3D" id="3.40.50.11030">
    <property type="entry name" value="Threonylcarbamoyl-AMP synthase, C-terminal domain"/>
    <property type="match status" value="1"/>
</dbReference>
<keyword evidence="7" id="KW-0819">tRNA processing</keyword>
<dbReference type="InterPro" id="IPR050156">
    <property type="entry name" value="TC-AMP_synthase_SUA5"/>
</dbReference>
<dbReference type="InterPro" id="IPR038385">
    <property type="entry name" value="Sua5/YwlC_C"/>
</dbReference>
<evidence type="ECO:0000256" key="11">
    <source>
        <dbReference type="ARBA" id="ARBA00029774"/>
    </source>
</evidence>
<dbReference type="SMART" id="SM00274">
    <property type="entry name" value="FOLN"/>
    <property type="match status" value="3"/>
</dbReference>
<feature type="region of interest" description="Disordered" evidence="13">
    <location>
        <begin position="53"/>
        <end position="72"/>
    </location>
</feature>
<keyword evidence="8" id="KW-0548">Nucleotidyltransferase</keyword>
<dbReference type="PANTHER" id="PTHR17490:SF16">
    <property type="entry name" value="THREONYLCARBAMOYL-AMP SYNTHASE"/>
    <property type="match status" value="1"/>
</dbReference>
<dbReference type="InterPro" id="IPR003645">
    <property type="entry name" value="Fol_N"/>
</dbReference>
<evidence type="ECO:0000256" key="2">
    <source>
        <dbReference type="ARBA" id="ARBA00007663"/>
    </source>
</evidence>
<dbReference type="Pfam" id="PF03481">
    <property type="entry name" value="Sua5_C"/>
    <property type="match status" value="1"/>
</dbReference>
<keyword evidence="16" id="KW-1185">Reference proteome</keyword>
<dbReference type="PANTHER" id="PTHR17490">
    <property type="entry name" value="SUA5"/>
    <property type="match status" value="1"/>
</dbReference>
<feature type="domain" description="Follistatin-like" evidence="14">
    <location>
        <begin position="420"/>
        <end position="445"/>
    </location>
</feature>
<keyword evidence="10" id="KW-0067">ATP-binding</keyword>
<evidence type="ECO:0000256" key="13">
    <source>
        <dbReference type="SAM" id="MobiDB-lite"/>
    </source>
</evidence>
<dbReference type="InterPro" id="IPR017945">
    <property type="entry name" value="DHBP_synth_RibB-like_a/b_dom"/>
</dbReference>
<comment type="subcellular location">
    <subcellularLocation>
        <location evidence="1">Cytoplasm</location>
    </subcellularLocation>
</comment>
<dbReference type="Pfam" id="PF01300">
    <property type="entry name" value="Sua5_yciO_yrdC"/>
    <property type="match status" value="2"/>
</dbReference>
<evidence type="ECO:0000313" key="16">
    <source>
        <dbReference type="Proteomes" id="UP001244341"/>
    </source>
</evidence>
<evidence type="ECO:0000256" key="8">
    <source>
        <dbReference type="ARBA" id="ARBA00022695"/>
    </source>
</evidence>
<name>A0ABY8U1C8_TETOB</name>
<dbReference type="SMART" id="SM01411">
    <property type="entry name" value="Ephrin_rec_like"/>
    <property type="match status" value="1"/>
</dbReference>
<evidence type="ECO:0000256" key="5">
    <source>
        <dbReference type="ARBA" id="ARBA00022490"/>
    </source>
</evidence>
<evidence type="ECO:0000256" key="3">
    <source>
        <dbReference type="ARBA" id="ARBA00012584"/>
    </source>
</evidence>
<evidence type="ECO:0000256" key="10">
    <source>
        <dbReference type="ARBA" id="ARBA00022840"/>
    </source>
</evidence>
<dbReference type="Proteomes" id="UP001244341">
    <property type="component" value="Chromosome 6b"/>
</dbReference>
<keyword evidence="9" id="KW-0547">Nucleotide-binding</keyword>
<proteinExistence type="inferred from homology"/>
<organism evidence="15 16">
    <name type="scientific">Tetradesmus obliquus</name>
    <name type="common">Green alga</name>
    <name type="synonym">Acutodesmus obliquus</name>
    <dbReference type="NCBI Taxonomy" id="3088"/>
    <lineage>
        <taxon>Eukaryota</taxon>
        <taxon>Viridiplantae</taxon>
        <taxon>Chlorophyta</taxon>
        <taxon>core chlorophytes</taxon>
        <taxon>Chlorophyceae</taxon>
        <taxon>CS clade</taxon>
        <taxon>Sphaeropleales</taxon>
        <taxon>Scenedesmaceae</taxon>
        <taxon>Tetradesmus</taxon>
    </lineage>
</organism>
<evidence type="ECO:0000256" key="1">
    <source>
        <dbReference type="ARBA" id="ARBA00004496"/>
    </source>
</evidence>
<evidence type="ECO:0000313" key="15">
    <source>
        <dbReference type="EMBL" id="WIA15042.1"/>
    </source>
</evidence>
<dbReference type="InterPro" id="IPR006070">
    <property type="entry name" value="Sua5-like_dom"/>
</dbReference>
<reference evidence="15 16" key="1">
    <citation type="submission" date="2023-05" db="EMBL/GenBank/DDBJ databases">
        <title>A 100% complete, gapless, phased diploid assembly of the Scenedesmus obliquus UTEX 3031 genome.</title>
        <authorList>
            <person name="Biondi T.C."/>
            <person name="Hanschen E.R."/>
            <person name="Kwon T."/>
            <person name="Eng W."/>
            <person name="Kruse C.P.S."/>
            <person name="Koehler S.I."/>
            <person name="Kunde Y."/>
            <person name="Gleasner C.D."/>
            <person name="You Mak K.T."/>
            <person name="Polle J."/>
            <person name="Hovde B.T."/>
            <person name="Starkenburg S.R."/>
        </authorList>
    </citation>
    <scope>NUCLEOTIDE SEQUENCE [LARGE SCALE GENOMIC DNA]</scope>
    <source>
        <strain evidence="15 16">DOE0152z</strain>
    </source>
</reference>
<feature type="domain" description="Follistatin-like" evidence="14">
    <location>
        <begin position="379"/>
        <end position="404"/>
    </location>
</feature>
<comment type="catalytic activity">
    <reaction evidence="12">
        <text>L-threonine + hydrogencarbonate + ATP = L-threonylcarbamoyladenylate + diphosphate + H2O</text>
        <dbReference type="Rhea" id="RHEA:36407"/>
        <dbReference type="ChEBI" id="CHEBI:15377"/>
        <dbReference type="ChEBI" id="CHEBI:17544"/>
        <dbReference type="ChEBI" id="CHEBI:30616"/>
        <dbReference type="ChEBI" id="CHEBI:33019"/>
        <dbReference type="ChEBI" id="CHEBI:57926"/>
        <dbReference type="ChEBI" id="CHEBI:73682"/>
        <dbReference type="EC" id="2.7.7.87"/>
    </reaction>
</comment>
<dbReference type="EC" id="2.7.7.87" evidence="3"/>
<evidence type="ECO:0000256" key="6">
    <source>
        <dbReference type="ARBA" id="ARBA00022679"/>
    </source>
</evidence>
<keyword evidence="5" id="KW-0963">Cytoplasm</keyword>
<sequence length="636" mass="64883">MPTETVYGLAGNALSGAAVASIFAAKGRPADNPLIVHVSDLDMLAALYPAPRGVHPDPSSCSSSGGGGGGARSQRIADIIPQQYHRLIAAFWPGPLTILLPASPLLPAAVTAGQPTVAVRMPAHPVARALIAAAGVPLAAPSANTSGRPSPTSAQHVLDDLAGRVPAVVDGGGCGFGVESTVLDGLRVPPVVLRPGGVTAEQLAAAPEMAGLQVYARDFRDSALEAAPTTPGMKYRHYSPSAPASIQACNDKSVPCGIGVNPCENLSYNPCKGEAGHQCWYEACGDDNSVLCNISCRKDDMASITGMIEVPMDTVEVSGNNNASPGNDAADIVSIPGIVTVPSLEEPEFSGMPVAPGNNSAGGSICPDGNPPVNCVFEPCAATTCLKGTTCVSNYCGGCNAECVPQCPDGSSPVNCLVNPCSTTLCPLGKQCVSDYCGGCNARCVAVPIDSTVNSTAGSSGPGIITGPNVAPEEEQCPADKPPVDCNFNPCDGVRCLDGLVCKPTFCGTCGYTCQPHGAPVDPSAACPYNACSRVRCEPSAYKTVCQRDSRSCNYRCVALQPPPCEAGSGFSATSRRCKPCKAGYVSSAGSHVCAACAVDYYSSRDHTTCLPCPPGYSTNGLFGVSRCSKVKTIDG</sequence>
<accession>A0ABY8U1C8</accession>
<comment type="similarity">
    <text evidence="2">Belongs to the SUA5 family.</text>
</comment>
<dbReference type="InterPro" id="IPR005145">
    <property type="entry name" value="Sua5_C"/>
</dbReference>
<evidence type="ECO:0000256" key="12">
    <source>
        <dbReference type="ARBA" id="ARBA00048366"/>
    </source>
</evidence>
<dbReference type="SUPFAM" id="SSF55821">
    <property type="entry name" value="YrdC/RibB"/>
    <property type="match status" value="1"/>
</dbReference>
<gene>
    <name evidence="15" type="ORF">OEZ85_001743</name>
</gene>
<keyword evidence="6" id="KW-0808">Transferase</keyword>
<evidence type="ECO:0000259" key="14">
    <source>
        <dbReference type="SMART" id="SM00274"/>
    </source>
</evidence>